<keyword evidence="2" id="KW-1133">Transmembrane helix</keyword>
<feature type="transmembrane region" description="Helical" evidence="2">
    <location>
        <begin position="128"/>
        <end position="148"/>
    </location>
</feature>
<gene>
    <name evidence="3" type="ORF">UFOPK2373_00539</name>
</gene>
<keyword evidence="2" id="KW-0812">Transmembrane</keyword>
<feature type="transmembrane region" description="Helical" evidence="2">
    <location>
        <begin position="99"/>
        <end position="116"/>
    </location>
</feature>
<protein>
    <submittedName>
        <fullName evidence="3">Unannotated protein</fullName>
    </submittedName>
</protein>
<feature type="transmembrane region" description="Helical" evidence="2">
    <location>
        <begin position="154"/>
        <end position="174"/>
    </location>
</feature>
<dbReference type="Gene3D" id="1.20.120.1760">
    <property type="match status" value="1"/>
</dbReference>
<dbReference type="EMBL" id="CAEZXL010000075">
    <property type="protein sequence ID" value="CAB4686062.1"/>
    <property type="molecule type" value="Genomic_DNA"/>
</dbReference>
<proteinExistence type="predicted"/>
<keyword evidence="1" id="KW-0808">Transferase</keyword>
<dbReference type="GO" id="GO:0008654">
    <property type="term" value="P:phospholipid biosynthetic process"/>
    <property type="evidence" value="ECO:0007669"/>
    <property type="project" value="InterPro"/>
</dbReference>
<dbReference type="AlphaFoldDB" id="A0A6J6NIJ2"/>
<evidence type="ECO:0000256" key="1">
    <source>
        <dbReference type="ARBA" id="ARBA00022679"/>
    </source>
</evidence>
<feature type="transmembrane region" description="Helical" evidence="2">
    <location>
        <begin position="12"/>
        <end position="33"/>
    </location>
</feature>
<dbReference type="GO" id="GO:0016020">
    <property type="term" value="C:membrane"/>
    <property type="evidence" value="ECO:0007669"/>
    <property type="project" value="InterPro"/>
</dbReference>
<feature type="transmembrane region" description="Helical" evidence="2">
    <location>
        <begin position="186"/>
        <end position="204"/>
    </location>
</feature>
<reference evidence="3" key="1">
    <citation type="submission" date="2020-05" db="EMBL/GenBank/DDBJ databases">
        <authorList>
            <person name="Chiriac C."/>
            <person name="Salcher M."/>
            <person name="Ghai R."/>
            <person name="Kavagutti S V."/>
        </authorList>
    </citation>
    <scope>NUCLEOTIDE SEQUENCE</scope>
</reference>
<dbReference type="PROSITE" id="PS00379">
    <property type="entry name" value="CDP_ALCOHOL_P_TRANSF"/>
    <property type="match status" value="1"/>
</dbReference>
<sequence>MNRYKTLISTIGWAGLVSLASLLASWAAIAFLLNQETKLSIVLASIAFQLDTLDGFLARKLGKASEFGRQLDSMVDLINYSLLAALVTSQVLLPNALGLVTGFFILAFGVLRLVSFNIQGYAAEGDRLYYRGIVTCHLSLATLLIFVAEKVLPITSWPYSDWLVAFVLIALSIGQLSQIRTRKTGVLIFWIPVSIVIGLGALIWL</sequence>
<name>A0A6J6NIJ2_9ZZZZ</name>
<keyword evidence="2" id="KW-0472">Membrane</keyword>
<evidence type="ECO:0000313" key="3">
    <source>
        <dbReference type="EMBL" id="CAB4686062.1"/>
    </source>
</evidence>
<accession>A0A6J6NIJ2</accession>
<dbReference type="InterPro" id="IPR043130">
    <property type="entry name" value="CDP-OH_PTrfase_TM_dom"/>
</dbReference>
<dbReference type="InterPro" id="IPR048254">
    <property type="entry name" value="CDP_ALCOHOL_P_TRANSF_CS"/>
</dbReference>
<dbReference type="Pfam" id="PF01066">
    <property type="entry name" value="CDP-OH_P_transf"/>
    <property type="match status" value="1"/>
</dbReference>
<organism evidence="3">
    <name type="scientific">freshwater metagenome</name>
    <dbReference type="NCBI Taxonomy" id="449393"/>
    <lineage>
        <taxon>unclassified sequences</taxon>
        <taxon>metagenomes</taxon>
        <taxon>ecological metagenomes</taxon>
    </lineage>
</organism>
<dbReference type="GO" id="GO:0016780">
    <property type="term" value="F:phosphotransferase activity, for other substituted phosphate groups"/>
    <property type="evidence" value="ECO:0007669"/>
    <property type="project" value="InterPro"/>
</dbReference>
<evidence type="ECO:0000256" key="2">
    <source>
        <dbReference type="SAM" id="Phobius"/>
    </source>
</evidence>
<dbReference type="InterPro" id="IPR000462">
    <property type="entry name" value="CDP-OH_P_trans"/>
</dbReference>